<sequence length="416" mass="42960">MNTRAVLSPGLLALTLLLAASTAQAQQDQGGMGLDLSGSDSQSESTDTQESAEQAGIGLDISGDVAKTELLPRVVLLGLDTPERAGAAQSGRWIKALYGALRTTVAQALPGASIKDARERLTEDYATALRCAEASCLSGPAETLDADLLVTSRLALEDDGWTFRLWTFDRDRNKVETDSVTGRNPRDAKFIKASADLLAQRVRGLARPRAVLKVNVNIPQAVVRLGERTLGVGSLETKVAPGQGNLIVEADEFTPFAKTVSLPPGQTTTVEVYLQAANQVSDGPSEMVAEAARKSSGPTIFGRPALYTAVVGILAVGAGMVVGQGAKKIASRAPDTDGNGIANITRQERLDAQNQANLSTALVAGGAAVAGGSVLWLALVPTRSAPPPAEAPAVAPAGGSGTGTRSSLQLFLGGNF</sequence>
<evidence type="ECO:0000313" key="6">
    <source>
        <dbReference type="Proteomes" id="UP001291309"/>
    </source>
</evidence>
<dbReference type="Proteomes" id="UP001291309">
    <property type="component" value="Unassembled WGS sequence"/>
</dbReference>
<feature type="signal peptide" evidence="3">
    <location>
        <begin position="1"/>
        <end position="25"/>
    </location>
</feature>
<feature type="transmembrane region" description="Helical" evidence="2">
    <location>
        <begin position="356"/>
        <end position="379"/>
    </location>
</feature>
<name>A0ABU5HJC7_9BACT</name>
<proteinExistence type="predicted"/>
<feature type="transmembrane region" description="Helical" evidence="2">
    <location>
        <begin position="305"/>
        <end position="323"/>
    </location>
</feature>
<comment type="caution">
    <text evidence="5">The sequence shown here is derived from an EMBL/GenBank/DDBJ whole genome shotgun (WGS) entry which is preliminary data.</text>
</comment>
<evidence type="ECO:0000259" key="4">
    <source>
        <dbReference type="Pfam" id="PF08308"/>
    </source>
</evidence>
<dbReference type="EMBL" id="JAXIVS010000018">
    <property type="protein sequence ID" value="MDY7232195.1"/>
    <property type="molecule type" value="Genomic_DNA"/>
</dbReference>
<feature type="chain" id="PRO_5046905426" evidence="3">
    <location>
        <begin position="26"/>
        <end position="416"/>
    </location>
</feature>
<keyword evidence="6" id="KW-1185">Reference proteome</keyword>
<keyword evidence="2" id="KW-0812">Transmembrane</keyword>
<feature type="domain" description="PEGA" evidence="4">
    <location>
        <begin position="211"/>
        <end position="276"/>
    </location>
</feature>
<reference evidence="5 6" key="1">
    <citation type="submission" date="2023-12" db="EMBL/GenBank/DDBJ databases">
        <title>the genome sequence of Hyalangium sp. s54d21.</title>
        <authorList>
            <person name="Zhang X."/>
        </authorList>
    </citation>
    <scope>NUCLEOTIDE SEQUENCE [LARGE SCALE GENOMIC DNA]</scope>
    <source>
        <strain evidence="6">s54d21</strain>
    </source>
</reference>
<dbReference type="InterPro" id="IPR013229">
    <property type="entry name" value="PEGA"/>
</dbReference>
<gene>
    <name evidence="5" type="ORF">SYV04_37750</name>
</gene>
<accession>A0ABU5HJC7</accession>
<evidence type="ECO:0000256" key="2">
    <source>
        <dbReference type="SAM" id="Phobius"/>
    </source>
</evidence>
<feature type="region of interest" description="Disordered" evidence="1">
    <location>
        <begin position="29"/>
        <end position="53"/>
    </location>
</feature>
<dbReference type="RefSeq" id="WP_321550909.1">
    <property type="nucleotide sequence ID" value="NZ_JAXIVS010000018.1"/>
</dbReference>
<evidence type="ECO:0000313" key="5">
    <source>
        <dbReference type="EMBL" id="MDY7232195.1"/>
    </source>
</evidence>
<evidence type="ECO:0000256" key="1">
    <source>
        <dbReference type="SAM" id="MobiDB-lite"/>
    </source>
</evidence>
<dbReference type="Pfam" id="PF08308">
    <property type="entry name" value="PEGA"/>
    <property type="match status" value="1"/>
</dbReference>
<organism evidence="5 6">
    <name type="scientific">Hyalangium rubrum</name>
    <dbReference type="NCBI Taxonomy" id="3103134"/>
    <lineage>
        <taxon>Bacteria</taxon>
        <taxon>Pseudomonadati</taxon>
        <taxon>Myxococcota</taxon>
        <taxon>Myxococcia</taxon>
        <taxon>Myxococcales</taxon>
        <taxon>Cystobacterineae</taxon>
        <taxon>Archangiaceae</taxon>
        <taxon>Hyalangium</taxon>
    </lineage>
</organism>
<protein>
    <submittedName>
        <fullName evidence="5">PEGA domain-containing protein</fullName>
    </submittedName>
</protein>
<keyword evidence="2" id="KW-0472">Membrane</keyword>
<keyword evidence="3" id="KW-0732">Signal</keyword>
<evidence type="ECO:0000256" key="3">
    <source>
        <dbReference type="SAM" id="SignalP"/>
    </source>
</evidence>
<keyword evidence="2" id="KW-1133">Transmembrane helix</keyword>